<sequence length="168" mass="18504">MKRSTVLSISAATILVMSALTLPVIASGWGPQHMAKMMHGSDDSCLQDNQGHFMRMNRGNHGPMGMRAMNQLSDNPIYQSFDADENGEVSAAELEAGLVSLHDKFDADNSNSLSADEFSALFSEMTAHISERPFAMLDADGDGLISMDEMTFPAQMKTRMQRWHESDK</sequence>
<evidence type="ECO:0000259" key="1">
    <source>
        <dbReference type="PROSITE" id="PS50222"/>
    </source>
</evidence>
<accession>A0A5J6LBM6</accession>
<dbReference type="Pfam" id="PF13202">
    <property type="entry name" value="EF-hand_5"/>
    <property type="match status" value="3"/>
</dbReference>
<dbReference type="CDD" id="cd00051">
    <property type="entry name" value="EFh"/>
    <property type="match status" value="1"/>
</dbReference>
<name>A0A5J6LBM6_9GAMM</name>
<feature type="domain" description="EF-hand" evidence="1">
    <location>
        <begin position="93"/>
        <end position="128"/>
    </location>
</feature>
<evidence type="ECO:0000313" key="3">
    <source>
        <dbReference type="Proteomes" id="UP000325606"/>
    </source>
</evidence>
<dbReference type="InterPro" id="IPR002048">
    <property type="entry name" value="EF_hand_dom"/>
</dbReference>
<evidence type="ECO:0000313" key="2">
    <source>
        <dbReference type="EMBL" id="QEW06009.1"/>
    </source>
</evidence>
<dbReference type="SUPFAM" id="SSF47473">
    <property type="entry name" value="EF-hand"/>
    <property type="match status" value="1"/>
</dbReference>
<proteinExistence type="predicted"/>
<dbReference type="GO" id="GO:0005509">
    <property type="term" value="F:calcium ion binding"/>
    <property type="evidence" value="ECO:0007669"/>
    <property type="project" value="InterPro"/>
</dbReference>
<dbReference type="KEGG" id="nik:F5I99_05605"/>
<dbReference type="PROSITE" id="PS50222">
    <property type="entry name" value="EF_HAND_2"/>
    <property type="match status" value="1"/>
</dbReference>
<dbReference type="EMBL" id="CP044222">
    <property type="protein sequence ID" value="QEW06009.1"/>
    <property type="molecule type" value="Genomic_DNA"/>
</dbReference>
<dbReference type="Proteomes" id="UP000325606">
    <property type="component" value="Chromosome"/>
</dbReference>
<dbReference type="Gene3D" id="1.10.238.10">
    <property type="entry name" value="EF-hand"/>
    <property type="match status" value="1"/>
</dbReference>
<dbReference type="PROSITE" id="PS00018">
    <property type="entry name" value="EF_HAND_1"/>
    <property type="match status" value="2"/>
</dbReference>
<reference evidence="2 3" key="1">
    <citation type="submission" date="2019-09" db="EMBL/GenBank/DDBJ databases">
        <title>Nitrincola iocasae sp. nov., a bacterium isolated from the sediment collected at a cold seep field in South China Sea.</title>
        <authorList>
            <person name="Zhang H."/>
            <person name="Wang H."/>
            <person name="Li C."/>
        </authorList>
    </citation>
    <scope>NUCLEOTIDE SEQUENCE [LARGE SCALE GENOMIC DNA]</scope>
    <source>
        <strain evidence="2 3">KXZD1103</strain>
    </source>
</reference>
<dbReference type="RefSeq" id="WP_151054045.1">
    <property type="nucleotide sequence ID" value="NZ_CP044222.1"/>
</dbReference>
<keyword evidence="3" id="KW-1185">Reference proteome</keyword>
<protein>
    <submittedName>
        <fullName evidence="2">EF-hand domain-containing protein</fullName>
    </submittedName>
</protein>
<gene>
    <name evidence="2" type="ORF">F5I99_05605</name>
</gene>
<dbReference type="AlphaFoldDB" id="A0A5J6LBM6"/>
<organism evidence="2 3">
    <name type="scientific">Nitrincola iocasae</name>
    <dbReference type="NCBI Taxonomy" id="2614693"/>
    <lineage>
        <taxon>Bacteria</taxon>
        <taxon>Pseudomonadati</taxon>
        <taxon>Pseudomonadota</taxon>
        <taxon>Gammaproteobacteria</taxon>
        <taxon>Oceanospirillales</taxon>
        <taxon>Oceanospirillaceae</taxon>
        <taxon>Nitrincola</taxon>
    </lineage>
</organism>
<dbReference type="InterPro" id="IPR018247">
    <property type="entry name" value="EF_Hand_1_Ca_BS"/>
</dbReference>
<dbReference type="InterPro" id="IPR011992">
    <property type="entry name" value="EF-hand-dom_pair"/>
</dbReference>